<dbReference type="InterPro" id="IPR008906">
    <property type="entry name" value="HATC_C_dom"/>
</dbReference>
<accession>A0ABQ9EGH8</accession>
<evidence type="ECO:0000313" key="2">
    <source>
        <dbReference type="EMBL" id="KAJ8303764.1"/>
    </source>
</evidence>
<dbReference type="PANTHER" id="PTHR46880:SF5">
    <property type="entry name" value="DUF4371 DOMAIN-CONTAINING PROTEIN"/>
    <property type="match status" value="1"/>
</dbReference>
<dbReference type="SUPFAM" id="SSF53098">
    <property type="entry name" value="Ribonuclease H-like"/>
    <property type="match status" value="1"/>
</dbReference>
<gene>
    <name evidence="2" type="ORF">KUTeg_018687</name>
</gene>
<dbReference type="EMBL" id="JARBDR010000908">
    <property type="protein sequence ID" value="KAJ8303764.1"/>
    <property type="molecule type" value="Genomic_DNA"/>
</dbReference>
<comment type="caution">
    <text evidence="2">The sequence shown here is derived from an EMBL/GenBank/DDBJ whole genome shotgun (WGS) entry which is preliminary data.</text>
</comment>
<evidence type="ECO:0000313" key="3">
    <source>
        <dbReference type="Proteomes" id="UP001217089"/>
    </source>
</evidence>
<reference evidence="2 3" key="1">
    <citation type="submission" date="2022-12" db="EMBL/GenBank/DDBJ databases">
        <title>Chromosome-level genome of Tegillarca granosa.</title>
        <authorList>
            <person name="Kim J."/>
        </authorList>
    </citation>
    <scope>NUCLEOTIDE SEQUENCE [LARGE SCALE GENOMIC DNA]</scope>
    <source>
        <strain evidence="2">Teg-2019</strain>
        <tissue evidence="2">Adductor muscle</tissue>
    </source>
</reference>
<evidence type="ECO:0000259" key="1">
    <source>
        <dbReference type="Pfam" id="PF05699"/>
    </source>
</evidence>
<sequence length="559" mass="62006">MFCDICINAQVCNTFTIGCTILKKESVVKHTEGKGLNSHARAIEISKQSNCMDAAREVTLSKNKCAIVSALRNVYFAAVNDLSNSTVPKLHELCIEQAAISKVLEDKLLAKVEASKEFSIMIDESTDVSVHQNLLVYIRIVEEIGVRWEPRSYFLGVRQLASATADSIIREVLDLLTSKGLDVGDIIGISTDGAAVMVGSKSGVVTRLRDFSLSLLATHCIAHRLALGCGSVFFPKHMTAFESIQEVIEGVEKSRFKQVFATRWLSFEGSVHAVVRNYSSLISVFLEENSAKALSLYKPVSTYKFLFCAHFLSDVLKQLCFLSKMYQKSDLDFSQVNPLLSSTICCPSEPMLDSDGLYTFQFKGHTIRDRAQQRKEAVSSCEAFVDHTVSNLKERFSDGKDAKIMSAMCAVLNPSLDGQLSSDDVTTVGDYLSSCGIKDSACFAQELSSFNGYVKVQVNKNSESVNSVKDVAQLGLKLLDIFPVVGIMCKRFLTLAVSTVDCESGFSRQNLIKTCQRNRLKEKTLDNLFRISMDDQRENIDFDNVFKVWAGVKPRRILN</sequence>
<dbReference type="InterPro" id="IPR012337">
    <property type="entry name" value="RNaseH-like_sf"/>
</dbReference>
<name>A0ABQ9EGH8_TEGGR</name>
<dbReference type="Pfam" id="PF05699">
    <property type="entry name" value="Dimer_Tnp_hAT"/>
    <property type="match status" value="1"/>
</dbReference>
<protein>
    <recommendedName>
        <fullName evidence="1">HAT C-terminal dimerisation domain-containing protein</fullName>
    </recommendedName>
</protein>
<dbReference type="PANTHER" id="PTHR46880">
    <property type="entry name" value="RAS-ASSOCIATING DOMAIN-CONTAINING PROTEIN"/>
    <property type="match status" value="1"/>
</dbReference>
<proteinExistence type="predicted"/>
<keyword evidence="3" id="KW-1185">Reference proteome</keyword>
<dbReference type="Proteomes" id="UP001217089">
    <property type="component" value="Unassembled WGS sequence"/>
</dbReference>
<feature type="domain" description="HAT C-terminal dimerisation" evidence="1">
    <location>
        <begin position="481"/>
        <end position="529"/>
    </location>
</feature>
<organism evidence="2 3">
    <name type="scientific">Tegillarca granosa</name>
    <name type="common">Malaysian cockle</name>
    <name type="synonym">Anadara granosa</name>
    <dbReference type="NCBI Taxonomy" id="220873"/>
    <lineage>
        <taxon>Eukaryota</taxon>
        <taxon>Metazoa</taxon>
        <taxon>Spiralia</taxon>
        <taxon>Lophotrochozoa</taxon>
        <taxon>Mollusca</taxon>
        <taxon>Bivalvia</taxon>
        <taxon>Autobranchia</taxon>
        <taxon>Pteriomorphia</taxon>
        <taxon>Arcoida</taxon>
        <taxon>Arcoidea</taxon>
        <taxon>Arcidae</taxon>
        <taxon>Tegillarca</taxon>
    </lineage>
</organism>